<proteinExistence type="inferred from homology"/>
<organism evidence="7">
    <name type="scientific">Alloyangia mangrovi</name>
    <dbReference type="NCBI Taxonomy" id="1779329"/>
    <lineage>
        <taxon>Bacteria</taxon>
        <taxon>Pseudomonadati</taxon>
        <taxon>Pseudomonadota</taxon>
        <taxon>Alphaproteobacteria</taxon>
        <taxon>Rhodobacterales</taxon>
        <taxon>Roseobacteraceae</taxon>
        <taxon>Alloyangia</taxon>
    </lineage>
</organism>
<reference evidence="6" key="3">
    <citation type="submission" date="2024-05" db="EMBL/GenBank/DDBJ databases">
        <title>Yangia mangrovi SAOS 153D genome.</title>
        <authorList>
            <person name="Verma A."/>
            <person name="Pal Y."/>
            <person name="Sundharam S."/>
            <person name="Bisht B."/>
            <person name="Srinivasan K."/>
        </authorList>
    </citation>
    <scope>NUCLEOTIDE SEQUENCE</scope>
    <source>
        <strain evidence="6">SAOS 153D</strain>
    </source>
</reference>
<comment type="caution">
    <text evidence="7">The sequence shown here is derived from an EMBL/GenBank/DDBJ whole genome shotgun (WGS) entry which is preliminary data.</text>
</comment>
<name>A0A2A3JV55_9RHOB</name>
<dbReference type="Proteomes" id="UP000217448">
    <property type="component" value="Unassembled WGS sequence"/>
</dbReference>
<dbReference type="Pfam" id="PF03466">
    <property type="entry name" value="LysR_substrate"/>
    <property type="match status" value="1"/>
</dbReference>
<evidence type="ECO:0000313" key="6">
    <source>
        <dbReference type="EMBL" id="MCT4372596.1"/>
    </source>
</evidence>
<dbReference type="GO" id="GO:0003700">
    <property type="term" value="F:DNA-binding transcription factor activity"/>
    <property type="evidence" value="ECO:0007669"/>
    <property type="project" value="InterPro"/>
</dbReference>
<protein>
    <submittedName>
        <fullName evidence="7">LysR family transcriptional regulator</fullName>
    </submittedName>
</protein>
<dbReference type="InterPro" id="IPR000847">
    <property type="entry name" value="LysR_HTH_N"/>
</dbReference>
<dbReference type="GO" id="GO:0043565">
    <property type="term" value="F:sequence-specific DNA binding"/>
    <property type="evidence" value="ECO:0007669"/>
    <property type="project" value="TreeGrafter"/>
</dbReference>
<dbReference type="Gene3D" id="1.10.10.10">
    <property type="entry name" value="Winged helix-like DNA-binding domain superfamily/Winged helix DNA-binding domain"/>
    <property type="match status" value="1"/>
</dbReference>
<comment type="similarity">
    <text evidence="1">Belongs to the LysR transcriptional regulatory family.</text>
</comment>
<dbReference type="OrthoDB" id="9813056at2"/>
<keyword evidence="2" id="KW-0805">Transcription regulation</keyword>
<evidence type="ECO:0000313" key="8">
    <source>
        <dbReference type="Proteomes" id="UP000217448"/>
    </source>
</evidence>
<dbReference type="SUPFAM" id="SSF53850">
    <property type="entry name" value="Periplasmic binding protein-like II"/>
    <property type="match status" value="1"/>
</dbReference>
<dbReference type="InterPro" id="IPR036388">
    <property type="entry name" value="WH-like_DNA-bd_sf"/>
</dbReference>
<dbReference type="InterPro" id="IPR036390">
    <property type="entry name" value="WH_DNA-bd_sf"/>
</dbReference>
<dbReference type="EMBL" id="NTHN02000050">
    <property type="protein sequence ID" value="MCT4372596.1"/>
    <property type="molecule type" value="Genomic_DNA"/>
</dbReference>
<dbReference type="PROSITE" id="PS50931">
    <property type="entry name" value="HTH_LYSR"/>
    <property type="match status" value="1"/>
</dbReference>
<dbReference type="SUPFAM" id="SSF46785">
    <property type="entry name" value="Winged helix' DNA-binding domain"/>
    <property type="match status" value="1"/>
</dbReference>
<feature type="domain" description="HTH lysR-type" evidence="5">
    <location>
        <begin position="1"/>
        <end position="61"/>
    </location>
</feature>
<evidence type="ECO:0000256" key="4">
    <source>
        <dbReference type="ARBA" id="ARBA00023163"/>
    </source>
</evidence>
<dbReference type="InterPro" id="IPR005119">
    <property type="entry name" value="LysR_subst-bd"/>
</dbReference>
<dbReference type="EMBL" id="NTHN01000165">
    <property type="protein sequence ID" value="PBD19085.1"/>
    <property type="molecule type" value="Genomic_DNA"/>
</dbReference>
<dbReference type="Pfam" id="PF00126">
    <property type="entry name" value="HTH_1"/>
    <property type="match status" value="1"/>
</dbReference>
<keyword evidence="3" id="KW-0238">DNA-binding</keyword>
<accession>A0A2A3JV55</accession>
<reference evidence="7" key="1">
    <citation type="submission" date="2017-09" db="EMBL/GenBank/DDBJ databases">
        <title>Yangia sp. SAOS 153D whole genome sequencing.</title>
        <authorList>
            <person name="Verma A."/>
            <person name="Krishnamurthi S."/>
        </authorList>
    </citation>
    <scope>NUCLEOTIDE SEQUENCE [LARGE SCALE GENOMIC DNA]</scope>
    <source>
        <strain evidence="7">SAOS 153D</strain>
    </source>
</reference>
<dbReference type="FunFam" id="1.10.10.10:FF:000001">
    <property type="entry name" value="LysR family transcriptional regulator"/>
    <property type="match status" value="1"/>
</dbReference>
<evidence type="ECO:0000313" key="7">
    <source>
        <dbReference type="EMBL" id="PBD19085.1"/>
    </source>
</evidence>
<dbReference type="PRINTS" id="PR00039">
    <property type="entry name" value="HTHLYSR"/>
</dbReference>
<dbReference type="Gene3D" id="3.40.190.290">
    <property type="match status" value="1"/>
</dbReference>
<evidence type="ECO:0000256" key="3">
    <source>
        <dbReference type="ARBA" id="ARBA00023125"/>
    </source>
</evidence>
<dbReference type="PANTHER" id="PTHR30537">
    <property type="entry name" value="HTH-TYPE TRANSCRIPTIONAL REGULATOR"/>
    <property type="match status" value="1"/>
</dbReference>
<gene>
    <name evidence="6" type="ORF">CLG85_020715</name>
    <name evidence="7" type="ORF">CLG85_11330</name>
</gene>
<evidence type="ECO:0000256" key="1">
    <source>
        <dbReference type="ARBA" id="ARBA00009437"/>
    </source>
</evidence>
<dbReference type="AlphaFoldDB" id="A0A2A3JV55"/>
<reference evidence="8" key="2">
    <citation type="submission" date="2023-07" db="EMBL/GenBank/DDBJ databases">
        <title>Yangia mangrovi SAOS 153D genome.</title>
        <authorList>
            <person name="Verma A."/>
            <person name="Pal Y."/>
            <person name="Sundharam S."/>
            <person name="Bisht B."/>
            <person name="Srinivasan K."/>
        </authorList>
    </citation>
    <scope>NUCLEOTIDE SEQUENCE [LARGE SCALE GENOMIC DNA]</scope>
    <source>
        <strain evidence="8">SAOS 153D</strain>
    </source>
</reference>
<dbReference type="RefSeq" id="WP_095882361.1">
    <property type="nucleotide sequence ID" value="NZ_NTHN02000050.1"/>
</dbReference>
<evidence type="ECO:0000259" key="5">
    <source>
        <dbReference type="PROSITE" id="PS50931"/>
    </source>
</evidence>
<dbReference type="PANTHER" id="PTHR30537:SF1">
    <property type="entry name" value="HTH-TYPE TRANSCRIPTIONAL REGULATOR PGRR"/>
    <property type="match status" value="1"/>
</dbReference>
<dbReference type="GO" id="GO:0006351">
    <property type="term" value="P:DNA-templated transcription"/>
    <property type="evidence" value="ECO:0007669"/>
    <property type="project" value="TreeGrafter"/>
</dbReference>
<keyword evidence="8" id="KW-1185">Reference proteome</keyword>
<evidence type="ECO:0000256" key="2">
    <source>
        <dbReference type="ARBA" id="ARBA00023015"/>
    </source>
</evidence>
<sequence length="298" mass="33063">MDRELLGDLSTLLAVTEEGNFTRAGHRLGVSQSAVSHTIRRLEDKIGVRLLNRSARKVTPTDAGEQLLAALRPSFQQLGNRIEEIRTLGERPSGLVRVTSSVPATRDILWPVASQLVRDYPDVRIEISSEGRLSDLAEDRFDCAIRLGEHLSPDMIAVPVGPQLEMAAVASAGYLARRGTPRHPDDLDAHNCILMRHRSDGPVYDWEFEIEGTEVVKKLAGPFILNDPGLVMEAVRAGHGFGYLPLPEVRADLDTGRVRRVLADFCPPFDGYHLCYMGRRNLSSALRLLIDRLRSARS</sequence>
<dbReference type="InterPro" id="IPR058163">
    <property type="entry name" value="LysR-type_TF_proteobact-type"/>
</dbReference>
<keyword evidence="4" id="KW-0804">Transcription</keyword>